<comment type="catalytic activity">
    <reaction evidence="10">
        <text>adenosine + H2O + H(+) = inosine + NH4(+)</text>
        <dbReference type="Rhea" id="RHEA:24408"/>
        <dbReference type="ChEBI" id="CHEBI:15377"/>
        <dbReference type="ChEBI" id="CHEBI:15378"/>
        <dbReference type="ChEBI" id="CHEBI:16335"/>
        <dbReference type="ChEBI" id="CHEBI:17596"/>
        <dbReference type="ChEBI" id="CHEBI:28938"/>
        <dbReference type="EC" id="3.5.4.4"/>
    </reaction>
    <physiologicalReaction direction="left-to-right" evidence="10">
        <dbReference type="Rhea" id="RHEA:24409"/>
    </physiologicalReaction>
</comment>
<keyword evidence="8" id="KW-0378">Hydrolase</keyword>
<dbReference type="GO" id="GO:0005507">
    <property type="term" value="F:copper ion binding"/>
    <property type="evidence" value="ECO:0007669"/>
    <property type="project" value="TreeGrafter"/>
</dbReference>
<dbReference type="SUPFAM" id="SSF64438">
    <property type="entry name" value="CNF1/YfiH-like putative cysteine hydrolases"/>
    <property type="match status" value="1"/>
</dbReference>
<comment type="catalytic activity">
    <reaction evidence="12">
        <text>S-methyl-5'-thioadenosine + phosphate = 5-(methylsulfanyl)-alpha-D-ribose 1-phosphate + adenine</text>
        <dbReference type="Rhea" id="RHEA:11852"/>
        <dbReference type="ChEBI" id="CHEBI:16708"/>
        <dbReference type="ChEBI" id="CHEBI:17509"/>
        <dbReference type="ChEBI" id="CHEBI:43474"/>
        <dbReference type="ChEBI" id="CHEBI:58533"/>
        <dbReference type="EC" id="2.4.2.28"/>
    </reaction>
    <physiologicalReaction direction="left-to-right" evidence="12">
        <dbReference type="Rhea" id="RHEA:11853"/>
    </physiologicalReaction>
</comment>
<evidence type="ECO:0000313" key="14">
    <source>
        <dbReference type="Proteomes" id="UP000315103"/>
    </source>
</evidence>
<keyword evidence="7" id="KW-0479">Metal-binding</keyword>
<comment type="cofactor">
    <cofactor evidence="2">
        <name>Zn(2+)</name>
        <dbReference type="ChEBI" id="CHEBI:29105"/>
    </cofactor>
</comment>
<comment type="function">
    <text evidence="4">Purine nucleoside enzyme that catalyzes the phosphorolysis of adenosine and inosine nucleosides, yielding D-ribose 1-phosphate and the respective free bases, adenine and hypoxanthine. Also catalyzes the phosphorolysis of S-methyl-5'-thioadenosine into adenine and S-methyl-5-thio-alpha-D-ribose 1-phosphate. Also has adenosine deaminase activity.</text>
</comment>
<accession>A0A558AXY1</accession>
<comment type="catalytic activity">
    <reaction evidence="11">
        <text>adenosine + phosphate = alpha-D-ribose 1-phosphate + adenine</text>
        <dbReference type="Rhea" id="RHEA:27642"/>
        <dbReference type="ChEBI" id="CHEBI:16335"/>
        <dbReference type="ChEBI" id="CHEBI:16708"/>
        <dbReference type="ChEBI" id="CHEBI:43474"/>
        <dbReference type="ChEBI" id="CHEBI:57720"/>
        <dbReference type="EC" id="2.4.2.1"/>
    </reaction>
    <physiologicalReaction direction="left-to-right" evidence="11">
        <dbReference type="Rhea" id="RHEA:27643"/>
    </physiologicalReaction>
</comment>
<comment type="cofactor">
    <cofactor evidence="3">
        <name>Cu(2+)</name>
        <dbReference type="ChEBI" id="CHEBI:29036"/>
    </cofactor>
</comment>
<dbReference type="OrthoDB" id="4279at2"/>
<evidence type="ECO:0000256" key="5">
    <source>
        <dbReference type="ARBA" id="ARBA00007353"/>
    </source>
</evidence>
<keyword evidence="6" id="KW-0808">Transferase</keyword>
<sequence length="261" mass="29454">MKFDNHRHYVGTRVDDILLGYTKRMDGYSDYPSKSFNMALYIDDDAKNVHQHQNMLAAEIGFIPDKWVLPIQKHGGNIREVTLDDAGTNVRELSDALYDVDALYTYDRGLLLTMNYADCVPVHVWSRKNDFTALLHAGWRGTSHDIVGTIVREYGHSPEDLSIMIGVAIIGTCYTVDSRVIHELEKLGLPDEAVVAHEAGYDLDLKAVNRHQAMQAGVPPENIHVSALGTEDLEQFFSYRLEKGQTGRALAFIGRYEDDQR</sequence>
<evidence type="ECO:0000256" key="6">
    <source>
        <dbReference type="ARBA" id="ARBA00022679"/>
    </source>
</evidence>
<comment type="similarity">
    <text evidence="5">Belongs to the purine nucleoside phosphorylase YfiH/LACC1 family.</text>
</comment>
<evidence type="ECO:0000256" key="11">
    <source>
        <dbReference type="ARBA" id="ARBA00048968"/>
    </source>
</evidence>
<dbReference type="CDD" id="cd16833">
    <property type="entry name" value="YfiH"/>
    <property type="match status" value="1"/>
</dbReference>
<evidence type="ECO:0000256" key="3">
    <source>
        <dbReference type="ARBA" id="ARBA00001973"/>
    </source>
</evidence>
<evidence type="ECO:0000256" key="9">
    <source>
        <dbReference type="ARBA" id="ARBA00022833"/>
    </source>
</evidence>
<keyword evidence="14" id="KW-1185">Reference proteome</keyword>
<dbReference type="PANTHER" id="PTHR30616">
    <property type="entry name" value="UNCHARACTERIZED PROTEIN YFIH"/>
    <property type="match status" value="1"/>
</dbReference>
<name>A0A558AXY1_9STAP</name>
<evidence type="ECO:0000256" key="1">
    <source>
        <dbReference type="ARBA" id="ARBA00000553"/>
    </source>
</evidence>
<dbReference type="AlphaFoldDB" id="A0A558AXY1"/>
<evidence type="ECO:0000256" key="12">
    <source>
        <dbReference type="ARBA" id="ARBA00049893"/>
    </source>
</evidence>
<comment type="catalytic activity">
    <reaction evidence="1">
        <text>inosine + phosphate = alpha-D-ribose 1-phosphate + hypoxanthine</text>
        <dbReference type="Rhea" id="RHEA:27646"/>
        <dbReference type="ChEBI" id="CHEBI:17368"/>
        <dbReference type="ChEBI" id="CHEBI:17596"/>
        <dbReference type="ChEBI" id="CHEBI:43474"/>
        <dbReference type="ChEBI" id="CHEBI:57720"/>
        <dbReference type="EC" id="2.4.2.1"/>
    </reaction>
    <physiologicalReaction direction="left-to-right" evidence="1">
        <dbReference type="Rhea" id="RHEA:27647"/>
    </physiologicalReaction>
</comment>
<dbReference type="PANTHER" id="PTHR30616:SF2">
    <property type="entry name" value="PURINE NUCLEOSIDE PHOSPHORYLASE LACC1"/>
    <property type="match status" value="1"/>
</dbReference>
<protein>
    <submittedName>
        <fullName evidence="13">Laccase domain-containing protein</fullName>
    </submittedName>
</protein>
<evidence type="ECO:0000256" key="2">
    <source>
        <dbReference type="ARBA" id="ARBA00001947"/>
    </source>
</evidence>
<keyword evidence="9" id="KW-0862">Zinc</keyword>
<dbReference type="GO" id="GO:0016787">
    <property type="term" value="F:hydrolase activity"/>
    <property type="evidence" value="ECO:0007669"/>
    <property type="project" value="UniProtKB-KW"/>
</dbReference>
<proteinExistence type="inferred from homology"/>
<organism evidence="13 14">
    <name type="scientific">Salinicoccus cyprini</name>
    <dbReference type="NCBI Taxonomy" id="2493691"/>
    <lineage>
        <taxon>Bacteria</taxon>
        <taxon>Bacillati</taxon>
        <taxon>Bacillota</taxon>
        <taxon>Bacilli</taxon>
        <taxon>Bacillales</taxon>
        <taxon>Staphylococcaceae</taxon>
        <taxon>Salinicoccus</taxon>
    </lineage>
</organism>
<reference evidence="13 14" key="1">
    <citation type="submission" date="2019-07" db="EMBL/GenBank/DDBJ databases">
        <title>Salinicoccus cyprini sp. nov., isolated from gastro-intestinal tract of mirror carp, Cyprinus carpio var. specularis, collected from Gobind Sagar Reservoir, Himachal Pradesh, India.</title>
        <authorList>
            <person name="Talwar C."/>
            <person name="Singh A.K."/>
            <person name="Lal R."/>
            <person name="Negi R.K."/>
        </authorList>
    </citation>
    <scope>NUCLEOTIDE SEQUENCE [LARGE SCALE GENOMIC DNA]</scope>
    <source>
        <strain evidence="13 14">CT19</strain>
    </source>
</reference>
<dbReference type="RefSeq" id="WP_145285171.1">
    <property type="nucleotide sequence ID" value="NZ_VMSJ01000001.1"/>
</dbReference>
<evidence type="ECO:0000256" key="7">
    <source>
        <dbReference type="ARBA" id="ARBA00022723"/>
    </source>
</evidence>
<gene>
    <name evidence="13" type="ORF">FO441_02245</name>
</gene>
<evidence type="ECO:0000256" key="10">
    <source>
        <dbReference type="ARBA" id="ARBA00047989"/>
    </source>
</evidence>
<comment type="caution">
    <text evidence="13">The sequence shown here is derived from an EMBL/GenBank/DDBJ whole genome shotgun (WGS) entry which is preliminary data.</text>
</comment>
<evidence type="ECO:0000256" key="8">
    <source>
        <dbReference type="ARBA" id="ARBA00022801"/>
    </source>
</evidence>
<dbReference type="Proteomes" id="UP000315103">
    <property type="component" value="Unassembled WGS sequence"/>
</dbReference>
<dbReference type="EMBL" id="VMSJ01000001">
    <property type="protein sequence ID" value="TVT29121.1"/>
    <property type="molecule type" value="Genomic_DNA"/>
</dbReference>
<dbReference type="InterPro" id="IPR011324">
    <property type="entry name" value="Cytotoxic_necrot_fac-like_cat"/>
</dbReference>
<evidence type="ECO:0000256" key="4">
    <source>
        <dbReference type="ARBA" id="ARBA00003215"/>
    </source>
</evidence>
<dbReference type="Gene3D" id="3.60.140.10">
    <property type="entry name" value="CNF1/YfiH-like putative cysteine hydrolases"/>
    <property type="match status" value="1"/>
</dbReference>
<dbReference type="InterPro" id="IPR038371">
    <property type="entry name" value="Cu_polyphenol_OxRdtase_sf"/>
</dbReference>
<dbReference type="InterPro" id="IPR003730">
    <property type="entry name" value="Cu_polyphenol_OxRdtase"/>
</dbReference>
<dbReference type="Pfam" id="PF02578">
    <property type="entry name" value="Cu-oxidase_4"/>
    <property type="match status" value="1"/>
</dbReference>
<evidence type="ECO:0000313" key="13">
    <source>
        <dbReference type="EMBL" id="TVT29121.1"/>
    </source>
</evidence>
<dbReference type="GO" id="GO:0017061">
    <property type="term" value="F:S-methyl-5-thioadenosine phosphorylase activity"/>
    <property type="evidence" value="ECO:0007669"/>
    <property type="project" value="UniProtKB-EC"/>
</dbReference>